<dbReference type="PANTHER" id="PTHR43963">
    <property type="entry name" value="CARBONYL REDUCTASE 1-RELATED"/>
    <property type="match status" value="1"/>
</dbReference>
<proteinExistence type="inferred from homology"/>
<keyword evidence="6" id="KW-1185">Reference proteome</keyword>
<evidence type="ECO:0000256" key="3">
    <source>
        <dbReference type="ARBA" id="ARBA00023002"/>
    </source>
</evidence>
<dbReference type="GO" id="GO:0004090">
    <property type="term" value="F:carbonyl reductase (NADPH) activity"/>
    <property type="evidence" value="ECO:0007669"/>
    <property type="project" value="UniProtKB-EC"/>
</dbReference>
<protein>
    <submittedName>
        <fullName evidence="4 5">Carbonyl reductase</fullName>
        <ecNumber evidence="4">1.1.1.184</ecNumber>
        <ecNumber evidence="4">1.1.1.189</ecNumber>
        <ecNumber evidence="4">1.1.1.197</ecNumber>
    </submittedName>
</protein>
<gene>
    <name evidence="4" type="primary">cbr1</name>
    <name evidence="4" type="ORF">NS506_05239</name>
    <name evidence="5" type="ORF">NSK11_contig00094-0022</name>
</gene>
<evidence type="ECO:0000313" key="7">
    <source>
        <dbReference type="Proteomes" id="UP000180166"/>
    </source>
</evidence>
<dbReference type="Pfam" id="PF00106">
    <property type="entry name" value="adh_short"/>
    <property type="match status" value="1"/>
</dbReference>
<dbReference type="AlphaFoldDB" id="A0ABC8AY05"/>
<dbReference type="InterPro" id="IPR002347">
    <property type="entry name" value="SDR_fam"/>
</dbReference>
<reference evidence="4 7" key="3">
    <citation type="submission" date="2016-10" db="EMBL/GenBank/DDBJ databases">
        <title>Genome sequence of Nocardia seriolae strain EM150506, isolated from Anguila japonica.</title>
        <authorList>
            <person name="Han H.-J."/>
        </authorList>
    </citation>
    <scope>NUCLEOTIDE SEQUENCE [LARGE SCALE GENOMIC DNA]</scope>
    <source>
        <strain evidence="4 7">EM150506</strain>
    </source>
</reference>
<dbReference type="GO" id="GO:0050221">
    <property type="term" value="F:prostaglandin E2 9-reductase activity"/>
    <property type="evidence" value="ECO:0007669"/>
    <property type="project" value="UniProtKB-EC"/>
</dbReference>
<dbReference type="RefSeq" id="WP_036552369.1">
    <property type="nucleotide sequence ID" value="NZ_AP028459.1"/>
</dbReference>
<sequence>MSRVALVTGATQGLGSALVEGLARRLGPDDTVYLTGRDPGRIDAAVAGMPVGRARVRGELFDVADPESAEHLAAQLLSRHGGIDVVIGNAYRRVGPDDDPREIIGEYAEVNNFGTTRLLRAFAPILRDDARLLVVASSLGTLHQLAPVLHNRFDAVASLDELDAQVAAWRDAVADGSARSGAWPGFVNIPSKIAQVAAVRVLAARRRESDRARGIRVAAVCPGMINTPTSALWWNVAAAPTPAEAAVALLDLALDPIDPAHYGQLVRAGKVLPWSPSAGAA</sequence>
<dbReference type="PRINTS" id="PR00081">
    <property type="entry name" value="GDHRDH"/>
</dbReference>
<dbReference type="GO" id="GO:0047021">
    <property type="term" value="F:15-hydroxyprostaglandin dehydrogenase (NADP+) activity"/>
    <property type="evidence" value="ECO:0007669"/>
    <property type="project" value="UniProtKB-EC"/>
</dbReference>
<dbReference type="EC" id="1.1.1.189" evidence="4"/>
<organism evidence="4 7">
    <name type="scientific">Nocardia seriolae</name>
    <dbReference type="NCBI Taxonomy" id="37332"/>
    <lineage>
        <taxon>Bacteria</taxon>
        <taxon>Bacillati</taxon>
        <taxon>Actinomycetota</taxon>
        <taxon>Actinomycetes</taxon>
        <taxon>Mycobacteriales</taxon>
        <taxon>Nocardiaceae</taxon>
        <taxon>Nocardia</taxon>
    </lineage>
</organism>
<dbReference type="Proteomes" id="UP000037179">
    <property type="component" value="Unassembled WGS sequence"/>
</dbReference>
<evidence type="ECO:0000256" key="1">
    <source>
        <dbReference type="ARBA" id="ARBA00006484"/>
    </source>
</evidence>
<comment type="similarity">
    <text evidence="1">Belongs to the short-chain dehydrogenases/reductases (SDR) family.</text>
</comment>
<reference evidence="6" key="1">
    <citation type="submission" date="2015-07" db="EMBL/GenBank/DDBJ databases">
        <title>Nocardia seriolae U-1 whole genome shotgun sequence.</title>
        <authorList>
            <person name="Imajoh M."/>
            <person name="Fukumoto Y."/>
            <person name="Sukeda M."/>
            <person name="Yamane J."/>
            <person name="Yamasaki K."/>
            <person name="Shimizu M."/>
            <person name="Ohnishi K."/>
            <person name="Oshima S."/>
        </authorList>
    </citation>
    <scope>NUCLEOTIDE SEQUENCE [LARGE SCALE GENOMIC DNA]</scope>
    <source>
        <strain evidence="6">U-1</strain>
    </source>
</reference>
<dbReference type="Proteomes" id="UP000180166">
    <property type="component" value="Chromosome"/>
</dbReference>
<dbReference type="EMBL" id="CP017839">
    <property type="protein sequence ID" value="APA99285.1"/>
    <property type="molecule type" value="Genomic_DNA"/>
</dbReference>
<name>A0ABC8AY05_9NOCA</name>
<reference evidence="5 6" key="2">
    <citation type="journal article" date="2016" name="Genome Announc.">
        <title>Draft Genome Sequence of Erythromycin- and Oxytetracycline-Sensitive Nocardia seriolae Strain U-1 (NBRC 110359).</title>
        <authorList>
            <person name="Imajoh M."/>
            <person name="Sukeda M."/>
            <person name="Shimizu M."/>
            <person name="Yamane J."/>
            <person name="Ohnishi K."/>
            <person name="Oshima S."/>
        </authorList>
    </citation>
    <scope>NUCLEOTIDE SEQUENCE [LARGE SCALE GENOMIC DNA]</scope>
    <source>
        <strain evidence="5 6">U-1</strain>
    </source>
</reference>
<dbReference type="PANTHER" id="PTHR43963:SF6">
    <property type="entry name" value="CHAIN DEHYDROGENASE FAMILY PROTEIN, PUTATIVE (AFU_ORTHOLOGUE AFUA_3G15350)-RELATED"/>
    <property type="match status" value="1"/>
</dbReference>
<dbReference type="EC" id="1.1.1.184" evidence="4"/>
<evidence type="ECO:0000313" key="4">
    <source>
        <dbReference type="EMBL" id="APA99285.1"/>
    </source>
</evidence>
<keyword evidence="3 4" id="KW-0560">Oxidoreductase</keyword>
<keyword evidence="2" id="KW-0521">NADP</keyword>
<dbReference type="EC" id="1.1.1.197" evidence="4"/>
<dbReference type="SUPFAM" id="SSF51735">
    <property type="entry name" value="NAD(P)-binding Rossmann-fold domains"/>
    <property type="match status" value="1"/>
</dbReference>
<evidence type="ECO:0000256" key="2">
    <source>
        <dbReference type="ARBA" id="ARBA00022857"/>
    </source>
</evidence>
<evidence type="ECO:0000313" key="6">
    <source>
        <dbReference type="Proteomes" id="UP000037179"/>
    </source>
</evidence>
<dbReference type="Gene3D" id="3.40.50.720">
    <property type="entry name" value="NAD(P)-binding Rossmann-like Domain"/>
    <property type="match status" value="1"/>
</dbReference>
<accession>A0ABC8AY05</accession>
<dbReference type="KEGG" id="nsr:NS506_05239"/>
<dbReference type="EMBL" id="BBYQ01000094">
    <property type="protein sequence ID" value="GAP30792.1"/>
    <property type="molecule type" value="Genomic_DNA"/>
</dbReference>
<dbReference type="InterPro" id="IPR036291">
    <property type="entry name" value="NAD(P)-bd_dom_sf"/>
</dbReference>
<evidence type="ECO:0000313" key="5">
    <source>
        <dbReference type="EMBL" id="GAP30792.1"/>
    </source>
</evidence>